<protein>
    <submittedName>
        <fullName evidence="2">Type II secretory pathway, component ExeA (Predicted ATPase)</fullName>
    </submittedName>
</protein>
<dbReference type="HOGENOM" id="CLU_024125_2_1_6"/>
<feature type="domain" description="AAA+ ATPase" evidence="1">
    <location>
        <begin position="53"/>
        <end position="197"/>
    </location>
</feature>
<dbReference type="CDD" id="cd00009">
    <property type="entry name" value="AAA"/>
    <property type="match status" value="1"/>
</dbReference>
<gene>
    <name evidence="2" type="ordered locus">HCH_02652</name>
</gene>
<evidence type="ECO:0000259" key="1">
    <source>
        <dbReference type="SMART" id="SM00382"/>
    </source>
</evidence>
<dbReference type="SUPFAM" id="SSF47090">
    <property type="entry name" value="PGBD-like"/>
    <property type="match status" value="1"/>
</dbReference>
<dbReference type="SMART" id="SM00382">
    <property type="entry name" value="AAA"/>
    <property type="match status" value="1"/>
</dbReference>
<name>Q2SIT3_HAHCH</name>
<dbReference type="AlphaFoldDB" id="Q2SIT3"/>
<organism evidence="2 3">
    <name type="scientific">Hahella chejuensis (strain KCTC 2396)</name>
    <dbReference type="NCBI Taxonomy" id="349521"/>
    <lineage>
        <taxon>Bacteria</taxon>
        <taxon>Pseudomonadati</taxon>
        <taxon>Pseudomonadota</taxon>
        <taxon>Gammaproteobacteria</taxon>
        <taxon>Oceanospirillales</taxon>
        <taxon>Hahellaceae</taxon>
        <taxon>Hahella</taxon>
    </lineage>
</organism>
<dbReference type="SUPFAM" id="SSF52540">
    <property type="entry name" value="P-loop containing nucleoside triphosphate hydrolases"/>
    <property type="match status" value="1"/>
</dbReference>
<dbReference type="Pfam" id="PF13401">
    <property type="entry name" value="AAA_22"/>
    <property type="match status" value="1"/>
</dbReference>
<proteinExistence type="predicted"/>
<accession>Q2SIT3</accession>
<dbReference type="PANTHER" id="PTHR35894">
    <property type="entry name" value="GENERAL SECRETION PATHWAY PROTEIN A-RELATED"/>
    <property type="match status" value="1"/>
</dbReference>
<dbReference type="InterPro" id="IPR049945">
    <property type="entry name" value="AAA_22"/>
</dbReference>
<dbReference type="InterPro" id="IPR036365">
    <property type="entry name" value="PGBD-like_sf"/>
</dbReference>
<dbReference type="PANTHER" id="PTHR35894:SF1">
    <property type="entry name" value="PHOSPHORIBULOKINASE _ URIDINE KINASE FAMILY"/>
    <property type="match status" value="1"/>
</dbReference>
<dbReference type="InterPro" id="IPR003593">
    <property type="entry name" value="AAA+_ATPase"/>
</dbReference>
<sequence>MPAPTGAILDSMYEAFFGLKESPFSIAPDPRYLYMSERHREALAHLLYGIEREGGFVLLTGEVGTGKTTTCRCFLQRVPKNTDIAFILYPKLTARELLATICDELHIAYPAQCSIKILIDVIHKHLLKAHAAGKHTALVIDEAQNLSSDVLEQLRLLTNLETEKKKLLQIILLGQPELKELLQRPELRQLVQRITARYHLDALSPVDVRAYIGYRLSVAGCRKELFSNAAINKVYKLSRGIPRIINLICDRALLGAYSENSQVVTPALVKMAGKEIGLNAKRTTMKWLDNWVVKGFAAGALAGGLTLVLGLSLNQDRRQPDKAIGAVAQASALAGEGEGQVQRDEGTLKDAALPSEEKGAATEASASGESATAAAQTAAWVSPVTTSASKVLGAYRPKGDNTRKAYQSVMHIWGLADSAGARGLVCEFVETRGLRCLHRQGNWRSLLQLNRPAVLKLMNNTGETFSAALISVSADQSAVIELDGERHTIPLAELDGHWQGDYSILWKVPPYASMVIQPGEMQGENEWIDGKIKRVNEIWLSQDEKPSLEPLPDTSLKDRVRWFQQEVGILPDGIPGAITLIMLNSWTDSTAPLLIPIKRS</sequence>
<keyword evidence="3" id="KW-1185">Reference proteome</keyword>
<dbReference type="Proteomes" id="UP000000238">
    <property type="component" value="Chromosome"/>
</dbReference>
<dbReference type="Gene3D" id="3.90.70.10">
    <property type="entry name" value="Cysteine proteinases"/>
    <property type="match status" value="1"/>
</dbReference>
<dbReference type="InterPro" id="IPR027417">
    <property type="entry name" value="P-loop_NTPase"/>
</dbReference>
<dbReference type="GO" id="GO:0016887">
    <property type="term" value="F:ATP hydrolysis activity"/>
    <property type="evidence" value="ECO:0007669"/>
    <property type="project" value="InterPro"/>
</dbReference>
<dbReference type="Gene3D" id="3.40.50.300">
    <property type="entry name" value="P-loop containing nucleotide triphosphate hydrolases"/>
    <property type="match status" value="1"/>
</dbReference>
<evidence type="ECO:0000313" key="3">
    <source>
        <dbReference type="Proteomes" id="UP000000238"/>
    </source>
</evidence>
<evidence type="ECO:0000313" key="2">
    <source>
        <dbReference type="EMBL" id="ABC29441.1"/>
    </source>
</evidence>
<dbReference type="KEGG" id="hch:HCH_02652"/>
<dbReference type="InterPro" id="IPR052026">
    <property type="entry name" value="ExeA_AAA_ATPase_DNA-bind"/>
</dbReference>
<dbReference type="EMBL" id="CP000155">
    <property type="protein sequence ID" value="ABC29441.1"/>
    <property type="molecule type" value="Genomic_DNA"/>
</dbReference>
<reference evidence="2 3" key="1">
    <citation type="journal article" date="2005" name="Nucleic Acids Res.">
        <title>Genomic blueprint of Hahella chejuensis, a marine microbe producing an algicidal agent.</title>
        <authorList>
            <person name="Jeong H."/>
            <person name="Yim J.H."/>
            <person name="Lee C."/>
            <person name="Choi S.-H."/>
            <person name="Park Y.K."/>
            <person name="Yoon S.H."/>
            <person name="Hur C.-G."/>
            <person name="Kang H.-Y."/>
            <person name="Kim D."/>
            <person name="Lee H.H."/>
            <person name="Park K.H."/>
            <person name="Park S.-H."/>
            <person name="Park H.-S."/>
            <person name="Lee H.K."/>
            <person name="Oh T.K."/>
            <person name="Kim J.F."/>
        </authorList>
    </citation>
    <scope>NUCLEOTIDE SEQUENCE [LARGE SCALE GENOMIC DNA]</scope>
    <source>
        <strain evidence="2 3">KCTC 2396</strain>
    </source>
</reference>
<dbReference type="eggNOG" id="COG3267">
    <property type="taxonomic scope" value="Bacteria"/>
</dbReference>
<dbReference type="STRING" id="349521.HCH_02652"/>